<sequence length="462" mass="51346">MKILKNKLALPAAICCGILASANGMAATCSVEGGIWSNGYNLMVTVNSDETNLQGWQVALTFDQAPVIINSWNANLETSGSTVTASNMPWNGFLMAGETTGFGLQGTYEGEFTKPGCEVISATSDDDTDSGQAATAKAKSSSKLLSQSGNPVHKRYENQRKAWSQSKADIVMSYQFDNGGWPKNQSYKKAGKGGSGKGKATIDNGATTTEMVYLAQVYKDTKKTKYRSAVRKAMDYLFEAQYSNGGWPQFYPLKGGYHDHVTFNDNAMTSVLTVLYHASRKDAPFDTDIFSDKDRKKMKTVIDKGVDYILKSQWKQNGKLTVWCAQHGKDDYLPKKARAYELASLSGSESSEIIGFLMTQPQTSKVKKAVKAALNWFNSPDTYLADHTYDRNSTEKIVYKKGSKMWYRFYNLQNNRGFFSDRDGKVYYDIMDISAERRNGYGWGGSYGKNILKYAKKVGYIK</sequence>
<feature type="domain" description="CBM2" evidence="5">
    <location>
        <begin position="18"/>
        <end position="127"/>
    </location>
</feature>
<evidence type="ECO:0000313" key="6">
    <source>
        <dbReference type="EMBL" id="SHO57492.1"/>
    </source>
</evidence>
<dbReference type="GO" id="GO:0030247">
    <property type="term" value="F:polysaccharide binding"/>
    <property type="evidence" value="ECO:0007669"/>
    <property type="project" value="UniProtKB-UniRule"/>
</dbReference>
<dbReference type="RefSeq" id="WP_073584479.1">
    <property type="nucleotide sequence ID" value="NZ_AP024897.1"/>
</dbReference>
<dbReference type="SUPFAM" id="SSF49384">
    <property type="entry name" value="Carbohydrate-binding domain"/>
    <property type="match status" value="1"/>
</dbReference>
<evidence type="ECO:0000256" key="3">
    <source>
        <dbReference type="SAM" id="MobiDB-lite"/>
    </source>
</evidence>
<gene>
    <name evidence="6" type="primary">celB_2</name>
    <name evidence="6" type="ORF">VQ7734_03262</name>
</gene>
<dbReference type="STRING" id="1117707.VQ7734_03262"/>
<evidence type="ECO:0000256" key="2">
    <source>
        <dbReference type="ARBA" id="ARBA00023295"/>
    </source>
</evidence>
<dbReference type="EMBL" id="FRFG01000041">
    <property type="protein sequence ID" value="SHO57492.1"/>
    <property type="molecule type" value="Genomic_DNA"/>
</dbReference>
<dbReference type="InterPro" id="IPR008965">
    <property type="entry name" value="CBM2/CBM3_carb-bd_dom_sf"/>
</dbReference>
<dbReference type="InterPro" id="IPR012291">
    <property type="entry name" value="CBM2_carb-bd_dom_sf"/>
</dbReference>
<dbReference type="InterPro" id="IPR001919">
    <property type="entry name" value="CBD2"/>
</dbReference>
<dbReference type="InterPro" id="IPR012669">
    <property type="entry name" value="Pectate_lyase"/>
</dbReference>
<reference evidence="7" key="1">
    <citation type="submission" date="2016-12" db="EMBL/GenBank/DDBJ databases">
        <authorList>
            <person name="Rodrigo-Torres L."/>
            <person name="Arahal R.D."/>
            <person name="Lucena T."/>
        </authorList>
    </citation>
    <scope>NUCLEOTIDE SEQUENCE [LARGE SCALE GENOMIC DNA]</scope>
</reference>
<dbReference type="InterPro" id="IPR018366">
    <property type="entry name" value="CBM2_CS"/>
</dbReference>
<dbReference type="PROSITE" id="PS00561">
    <property type="entry name" value="CBM2_A"/>
    <property type="match status" value="1"/>
</dbReference>
<name>A0A1M7YY51_9VIBR</name>
<dbReference type="EC" id="3.2.1.4" evidence="6"/>
<dbReference type="Pfam" id="PF00553">
    <property type="entry name" value="CBM_2"/>
    <property type="match status" value="1"/>
</dbReference>
<feature type="region of interest" description="Disordered" evidence="3">
    <location>
        <begin position="119"/>
        <end position="153"/>
    </location>
</feature>
<dbReference type="GO" id="GO:0005975">
    <property type="term" value="P:carbohydrate metabolic process"/>
    <property type="evidence" value="ECO:0007669"/>
    <property type="project" value="InterPro"/>
</dbReference>
<keyword evidence="4" id="KW-0732">Signal</keyword>
<evidence type="ECO:0000256" key="1">
    <source>
        <dbReference type="ARBA" id="ARBA00022801"/>
    </source>
</evidence>
<dbReference type="SMART" id="SM00637">
    <property type="entry name" value="CBD_II"/>
    <property type="match status" value="1"/>
</dbReference>
<feature type="chain" id="PRO_5012478245" evidence="4">
    <location>
        <begin position="27"/>
        <end position="462"/>
    </location>
</feature>
<protein>
    <submittedName>
        <fullName evidence="6">Endoglucanase E-2</fullName>
        <ecNumber evidence="6">3.2.1.4</ecNumber>
    </submittedName>
</protein>
<feature type="signal peptide" evidence="4">
    <location>
        <begin position="1"/>
        <end position="26"/>
    </location>
</feature>
<dbReference type="Gene3D" id="1.50.10.20">
    <property type="match status" value="1"/>
</dbReference>
<organism evidence="6 7">
    <name type="scientific">Vibrio quintilis</name>
    <dbReference type="NCBI Taxonomy" id="1117707"/>
    <lineage>
        <taxon>Bacteria</taxon>
        <taxon>Pseudomonadati</taxon>
        <taxon>Pseudomonadota</taxon>
        <taxon>Gammaproteobacteria</taxon>
        <taxon>Vibrionales</taxon>
        <taxon>Vibrionaceae</taxon>
        <taxon>Vibrio</taxon>
    </lineage>
</organism>
<dbReference type="SUPFAM" id="SSF81853">
    <property type="entry name" value="Family 10 polysaccharide lyase"/>
    <property type="match status" value="1"/>
</dbReference>
<keyword evidence="1 6" id="KW-0378">Hydrolase</keyword>
<dbReference type="Gene3D" id="2.60.40.290">
    <property type="match status" value="1"/>
</dbReference>
<dbReference type="GO" id="GO:0008810">
    <property type="term" value="F:cellulase activity"/>
    <property type="evidence" value="ECO:0007669"/>
    <property type="project" value="UniProtKB-EC"/>
</dbReference>
<dbReference type="Pfam" id="PF09492">
    <property type="entry name" value="Pec_lyase"/>
    <property type="match status" value="1"/>
</dbReference>
<evidence type="ECO:0000313" key="7">
    <source>
        <dbReference type="Proteomes" id="UP000184600"/>
    </source>
</evidence>
<evidence type="ECO:0000259" key="5">
    <source>
        <dbReference type="PROSITE" id="PS51173"/>
    </source>
</evidence>
<dbReference type="AlphaFoldDB" id="A0A1M7YY51"/>
<evidence type="ECO:0000256" key="4">
    <source>
        <dbReference type="SAM" id="SignalP"/>
    </source>
</evidence>
<keyword evidence="2 6" id="KW-0326">Glycosidase</keyword>
<dbReference type="OrthoDB" id="9804686at2"/>
<proteinExistence type="predicted"/>
<dbReference type="NCBIfam" id="TIGR02474">
    <property type="entry name" value="pec_lyase"/>
    <property type="match status" value="1"/>
</dbReference>
<accession>A0A1M7YY51</accession>
<dbReference type="PROSITE" id="PS51173">
    <property type="entry name" value="CBM2"/>
    <property type="match status" value="1"/>
</dbReference>
<keyword evidence="7" id="KW-1185">Reference proteome</keyword>
<feature type="compositionally biased region" description="Low complexity" evidence="3">
    <location>
        <begin position="130"/>
        <end position="149"/>
    </location>
</feature>
<dbReference type="Proteomes" id="UP000184600">
    <property type="component" value="Unassembled WGS sequence"/>
</dbReference>